<feature type="region of interest" description="Disordered" evidence="1">
    <location>
        <begin position="1"/>
        <end position="29"/>
    </location>
</feature>
<protein>
    <submittedName>
        <fullName evidence="2">Uncharacterized protein</fullName>
    </submittedName>
</protein>
<reference evidence="2" key="1">
    <citation type="submission" date="2021-01" db="EMBL/GenBank/DDBJ databases">
        <authorList>
            <person name="Corre E."/>
            <person name="Pelletier E."/>
            <person name="Niang G."/>
            <person name="Scheremetjew M."/>
            <person name="Finn R."/>
            <person name="Kale V."/>
            <person name="Holt S."/>
            <person name="Cochrane G."/>
            <person name="Meng A."/>
            <person name="Brown T."/>
            <person name="Cohen L."/>
        </authorList>
    </citation>
    <scope>NUCLEOTIDE SEQUENCE</scope>
    <source>
        <strain evidence="2">CCMP3278</strain>
    </source>
</reference>
<proteinExistence type="predicted"/>
<gene>
    <name evidence="2" type="ORF">TOLI1172_LOCUS7265</name>
</gene>
<evidence type="ECO:0000313" key="2">
    <source>
        <dbReference type="EMBL" id="CAD8822869.1"/>
    </source>
</evidence>
<sequence length="229" mass="25814">MKRAMANVEMQQNRLSEMERKVARDEMSSIKDEMKKLNFSIARILEMKSDRKGRLEEDGDIESKNLEIAKEWNAMHEEQNLISEMNPKMNGKDSSVSYFGKIPKNLEPLDDFMSITPAVITASSSKKNERVAKKEDGELQAPIVEELKESLEVQSEPEVVNSKKLEFQKAMRLEAESLLKTKQPKSQSSQQQQQEHVSEITPASPKSQENGGKPLTKNPSYSAADIASG</sequence>
<dbReference type="EMBL" id="HBFP01010114">
    <property type="protein sequence ID" value="CAD8822869.1"/>
    <property type="molecule type" value="Transcribed_RNA"/>
</dbReference>
<feature type="compositionally biased region" description="Basic and acidic residues" evidence="1">
    <location>
        <begin position="16"/>
        <end position="29"/>
    </location>
</feature>
<name>A0A7S1ETJ4_9RHOD</name>
<organism evidence="2">
    <name type="scientific">Timspurckia oligopyrenoides</name>
    <dbReference type="NCBI Taxonomy" id="708627"/>
    <lineage>
        <taxon>Eukaryota</taxon>
        <taxon>Rhodophyta</taxon>
        <taxon>Bangiophyceae</taxon>
        <taxon>Porphyridiales</taxon>
        <taxon>Porphyridiaceae</taxon>
        <taxon>Timspurckia</taxon>
    </lineage>
</organism>
<evidence type="ECO:0000256" key="1">
    <source>
        <dbReference type="SAM" id="MobiDB-lite"/>
    </source>
</evidence>
<feature type="region of interest" description="Disordered" evidence="1">
    <location>
        <begin position="176"/>
        <end position="229"/>
    </location>
</feature>
<dbReference type="AlphaFoldDB" id="A0A7S1ETJ4"/>
<accession>A0A7S1ETJ4</accession>